<evidence type="ECO:0000313" key="10">
    <source>
        <dbReference type="Proteomes" id="UP000658656"/>
    </source>
</evidence>
<feature type="transmembrane region" description="Helical" evidence="7">
    <location>
        <begin position="154"/>
        <end position="173"/>
    </location>
</feature>
<dbReference type="GO" id="GO:0005886">
    <property type="term" value="C:plasma membrane"/>
    <property type="evidence" value="ECO:0007669"/>
    <property type="project" value="UniProtKB-SubCell"/>
</dbReference>
<dbReference type="InterPro" id="IPR050171">
    <property type="entry name" value="MFS_Transporters"/>
</dbReference>
<dbReference type="OrthoDB" id="4218376at2"/>
<feature type="transmembrane region" description="Helical" evidence="7">
    <location>
        <begin position="113"/>
        <end position="134"/>
    </location>
</feature>
<keyword evidence="4 7" id="KW-0812">Transmembrane</keyword>
<evidence type="ECO:0000256" key="3">
    <source>
        <dbReference type="ARBA" id="ARBA00022475"/>
    </source>
</evidence>
<evidence type="ECO:0000256" key="7">
    <source>
        <dbReference type="SAM" id="Phobius"/>
    </source>
</evidence>
<keyword evidence="5 7" id="KW-1133">Transmembrane helix</keyword>
<feature type="transmembrane region" description="Helical" evidence="7">
    <location>
        <begin position="300"/>
        <end position="319"/>
    </location>
</feature>
<dbReference type="AlphaFoldDB" id="A0A8H9IVL6"/>
<feature type="transmembrane region" description="Helical" evidence="7">
    <location>
        <begin position="179"/>
        <end position="198"/>
    </location>
</feature>
<dbReference type="PANTHER" id="PTHR23517">
    <property type="entry name" value="RESISTANCE PROTEIN MDTM, PUTATIVE-RELATED-RELATED"/>
    <property type="match status" value="1"/>
</dbReference>
<evidence type="ECO:0000256" key="1">
    <source>
        <dbReference type="ARBA" id="ARBA00004651"/>
    </source>
</evidence>
<comment type="caution">
    <text evidence="9">The sequence shown here is derived from an EMBL/GenBank/DDBJ whole genome shotgun (WGS) entry which is preliminary data.</text>
</comment>
<feature type="transmembrane region" description="Helical" evidence="7">
    <location>
        <begin position="84"/>
        <end position="107"/>
    </location>
</feature>
<proteinExistence type="predicted"/>
<dbReference type="EMBL" id="BNAV01000006">
    <property type="protein sequence ID" value="GHF66427.1"/>
    <property type="molecule type" value="Genomic_DNA"/>
</dbReference>
<feature type="transmembrane region" description="Helical" evidence="7">
    <location>
        <begin position="236"/>
        <end position="259"/>
    </location>
</feature>
<dbReference type="InterPro" id="IPR036259">
    <property type="entry name" value="MFS_trans_sf"/>
</dbReference>
<evidence type="ECO:0000313" key="9">
    <source>
        <dbReference type="EMBL" id="GHF66427.1"/>
    </source>
</evidence>
<dbReference type="PROSITE" id="PS50850">
    <property type="entry name" value="MFS"/>
    <property type="match status" value="1"/>
</dbReference>
<reference evidence="9" key="1">
    <citation type="journal article" date="2014" name="Int. J. Syst. Evol. Microbiol.">
        <title>Complete genome sequence of Corynebacterium casei LMG S-19264T (=DSM 44701T), isolated from a smear-ripened cheese.</title>
        <authorList>
            <consortium name="US DOE Joint Genome Institute (JGI-PGF)"/>
            <person name="Walter F."/>
            <person name="Albersmeier A."/>
            <person name="Kalinowski J."/>
            <person name="Ruckert C."/>
        </authorList>
    </citation>
    <scope>NUCLEOTIDE SEQUENCE</scope>
    <source>
        <strain evidence="9">CGMCC 4.7679</strain>
    </source>
</reference>
<feature type="transmembrane region" description="Helical" evidence="7">
    <location>
        <begin position="331"/>
        <end position="354"/>
    </location>
</feature>
<keyword evidence="3" id="KW-1003">Cell membrane</keyword>
<feature type="transmembrane region" description="Helical" evidence="7">
    <location>
        <begin position="56"/>
        <end position="77"/>
    </location>
</feature>
<organism evidence="9 10">
    <name type="scientific">Amycolatopsis bartoniae</name>
    <dbReference type="NCBI Taxonomy" id="941986"/>
    <lineage>
        <taxon>Bacteria</taxon>
        <taxon>Bacillati</taxon>
        <taxon>Actinomycetota</taxon>
        <taxon>Actinomycetes</taxon>
        <taxon>Pseudonocardiales</taxon>
        <taxon>Pseudonocardiaceae</taxon>
        <taxon>Amycolatopsis</taxon>
    </lineage>
</organism>
<name>A0A8H9IVL6_9PSEU</name>
<dbReference type="Gene3D" id="1.20.1250.20">
    <property type="entry name" value="MFS general substrate transporter like domains"/>
    <property type="match status" value="1"/>
</dbReference>
<dbReference type="RefSeq" id="WP_145932803.1">
    <property type="nucleotide sequence ID" value="NZ_BNAV01000006.1"/>
</dbReference>
<keyword evidence="2" id="KW-0813">Transport</keyword>
<dbReference type="Pfam" id="PF07690">
    <property type="entry name" value="MFS_1"/>
    <property type="match status" value="1"/>
</dbReference>
<feature type="transmembrane region" description="Helical" evidence="7">
    <location>
        <begin position="366"/>
        <end position="388"/>
    </location>
</feature>
<gene>
    <name evidence="9" type="ORF">GCM10017566_45270</name>
</gene>
<evidence type="ECO:0000256" key="4">
    <source>
        <dbReference type="ARBA" id="ARBA00022692"/>
    </source>
</evidence>
<evidence type="ECO:0000256" key="2">
    <source>
        <dbReference type="ARBA" id="ARBA00022448"/>
    </source>
</evidence>
<reference evidence="9" key="2">
    <citation type="submission" date="2020-09" db="EMBL/GenBank/DDBJ databases">
        <authorList>
            <person name="Sun Q."/>
            <person name="Zhou Y."/>
        </authorList>
    </citation>
    <scope>NUCLEOTIDE SEQUENCE</scope>
    <source>
        <strain evidence="9">CGMCC 4.7679</strain>
    </source>
</reference>
<feature type="transmembrane region" description="Helical" evidence="7">
    <location>
        <begin position="394"/>
        <end position="412"/>
    </location>
</feature>
<dbReference type="InterPro" id="IPR011701">
    <property type="entry name" value="MFS"/>
</dbReference>
<evidence type="ECO:0000259" key="8">
    <source>
        <dbReference type="PROSITE" id="PS50850"/>
    </source>
</evidence>
<sequence>MKWLPKPVTDNGESMESPASITPLLAVDNLLSNLGQYSLVPVLGVLIAAQGSSSEATAVGGGLFVYFATVGLGSLVVNRWVARLGYVAAICLSSVLAAAGFFTLGYLHDPGALLAVLLVAGLGVSVHQVLGRVLIAENIAGDVERNKAYSTMNVALNAAGALGPFIASAAYVSPDARPLLTVVAVCYILGAVVMLTRLPKVLPVSRRRPAPPASGWPISRAAVVEVLRSPAAWRTVVVGMLATFVYAQFYSAFALFVAGNVAVPVFRAVLLSGPAIAIVVLQSTATAGIARLQLRGVPPVVLLGTATVVFGLAVIPLGSGIPTPAACVLTIVLFSAAEMVFTPMMSTAFAALPADSRLEALNFRQISYTVGEAFGSLVGGSLFVILSVRGLESAYWLGIGILAIAATLVLLARRPWVPPAGTVPETGEDA</sequence>
<evidence type="ECO:0000256" key="5">
    <source>
        <dbReference type="ARBA" id="ARBA00022989"/>
    </source>
</evidence>
<dbReference type="SUPFAM" id="SSF103473">
    <property type="entry name" value="MFS general substrate transporter"/>
    <property type="match status" value="1"/>
</dbReference>
<dbReference type="InterPro" id="IPR020846">
    <property type="entry name" value="MFS_dom"/>
</dbReference>
<dbReference type="Proteomes" id="UP000658656">
    <property type="component" value="Unassembled WGS sequence"/>
</dbReference>
<dbReference type="GO" id="GO:0022857">
    <property type="term" value="F:transmembrane transporter activity"/>
    <property type="evidence" value="ECO:0007669"/>
    <property type="project" value="InterPro"/>
</dbReference>
<feature type="domain" description="Major facilitator superfamily (MFS) profile" evidence="8">
    <location>
        <begin position="21"/>
        <end position="417"/>
    </location>
</feature>
<protein>
    <recommendedName>
        <fullName evidence="8">Major facilitator superfamily (MFS) profile domain-containing protein</fullName>
    </recommendedName>
</protein>
<comment type="subcellular location">
    <subcellularLocation>
        <location evidence="1">Cell membrane</location>
        <topology evidence="1">Multi-pass membrane protein</topology>
    </subcellularLocation>
</comment>
<evidence type="ECO:0000256" key="6">
    <source>
        <dbReference type="ARBA" id="ARBA00023136"/>
    </source>
</evidence>
<keyword evidence="10" id="KW-1185">Reference proteome</keyword>
<accession>A0A8H9IVL6</accession>
<feature type="transmembrane region" description="Helical" evidence="7">
    <location>
        <begin position="265"/>
        <end position="288"/>
    </location>
</feature>
<keyword evidence="6 7" id="KW-0472">Membrane</keyword>